<dbReference type="SUPFAM" id="SSF53448">
    <property type="entry name" value="Nucleotide-diphospho-sugar transferases"/>
    <property type="match status" value="1"/>
</dbReference>
<dbReference type="GO" id="GO:0016740">
    <property type="term" value="F:transferase activity"/>
    <property type="evidence" value="ECO:0007669"/>
    <property type="project" value="UniProtKB-KW"/>
</dbReference>
<evidence type="ECO:0000256" key="1">
    <source>
        <dbReference type="SAM" id="MobiDB-lite"/>
    </source>
</evidence>
<dbReference type="EMBL" id="JARJCW010000007">
    <property type="protein sequence ID" value="KAJ7222454.1"/>
    <property type="molecule type" value="Genomic_DNA"/>
</dbReference>
<feature type="transmembrane region" description="Helical" evidence="2">
    <location>
        <begin position="1160"/>
        <end position="1179"/>
    </location>
</feature>
<keyword evidence="2" id="KW-0812">Transmembrane</keyword>
<organism evidence="5 6">
    <name type="scientific">Mycena pura</name>
    <dbReference type="NCBI Taxonomy" id="153505"/>
    <lineage>
        <taxon>Eukaryota</taxon>
        <taxon>Fungi</taxon>
        <taxon>Dikarya</taxon>
        <taxon>Basidiomycota</taxon>
        <taxon>Agaricomycotina</taxon>
        <taxon>Agaricomycetes</taxon>
        <taxon>Agaricomycetidae</taxon>
        <taxon>Agaricales</taxon>
        <taxon>Marasmiineae</taxon>
        <taxon>Mycenaceae</taxon>
        <taxon>Mycena</taxon>
    </lineage>
</organism>
<feature type="region of interest" description="Disordered" evidence="1">
    <location>
        <begin position="1373"/>
        <end position="1417"/>
    </location>
</feature>
<accession>A0AAD6YL98</accession>
<dbReference type="InterPro" id="IPR029044">
    <property type="entry name" value="Nucleotide-diphossugar_trans"/>
</dbReference>
<feature type="transmembrane region" description="Helical" evidence="2">
    <location>
        <begin position="1097"/>
        <end position="1120"/>
    </location>
</feature>
<dbReference type="Proteomes" id="UP001219525">
    <property type="component" value="Unassembled WGS sequence"/>
</dbReference>
<keyword evidence="2" id="KW-0472">Membrane</keyword>
<dbReference type="Pfam" id="PF13632">
    <property type="entry name" value="Glyco_trans_2_3"/>
    <property type="match status" value="1"/>
</dbReference>
<evidence type="ECO:0000259" key="3">
    <source>
        <dbReference type="Pfam" id="PF13632"/>
    </source>
</evidence>
<feature type="transmembrane region" description="Helical" evidence="2">
    <location>
        <begin position="1223"/>
        <end position="1243"/>
    </location>
</feature>
<feature type="domain" description="Glycosyltransferase 2-like" evidence="3">
    <location>
        <begin position="900"/>
        <end position="1113"/>
    </location>
</feature>
<protein>
    <submittedName>
        <fullName evidence="5">Glycosyl transferase family group 2-domain-containing protein</fullName>
    </submittedName>
</protein>
<evidence type="ECO:0000256" key="2">
    <source>
        <dbReference type="SAM" id="Phobius"/>
    </source>
</evidence>
<keyword evidence="5" id="KW-0808">Transferase</keyword>
<dbReference type="InterPro" id="IPR001173">
    <property type="entry name" value="Glyco_trans_2-like"/>
</dbReference>
<gene>
    <name evidence="5" type="ORF">GGX14DRAFT_663835</name>
</gene>
<evidence type="ECO:0000313" key="5">
    <source>
        <dbReference type="EMBL" id="KAJ7222454.1"/>
    </source>
</evidence>
<feature type="transmembrane region" description="Helical" evidence="2">
    <location>
        <begin position="1132"/>
        <end position="1151"/>
    </location>
</feature>
<keyword evidence="6" id="KW-1185">Reference proteome</keyword>
<comment type="caution">
    <text evidence="5">The sequence shown here is derived from an EMBL/GenBank/DDBJ whole genome shotgun (WGS) entry which is preliminary data.</text>
</comment>
<feature type="compositionally biased region" description="Basic and acidic residues" evidence="1">
    <location>
        <begin position="539"/>
        <end position="548"/>
    </location>
</feature>
<keyword evidence="2" id="KW-1133">Transmembrane helix</keyword>
<dbReference type="Gene3D" id="3.90.550.10">
    <property type="entry name" value="Spore Coat Polysaccharide Biosynthesis Protein SpsA, Chain A"/>
    <property type="match status" value="1"/>
</dbReference>
<feature type="compositionally biased region" description="Basic and acidic residues" evidence="1">
    <location>
        <begin position="1406"/>
        <end position="1415"/>
    </location>
</feature>
<reference evidence="5" key="1">
    <citation type="submission" date="2023-03" db="EMBL/GenBank/DDBJ databases">
        <title>Massive genome expansion in bonnet fungi (Mycena s.s.) driven by repeated elements and novel gene families across ecological guilds.</title>
        <authorList>
            <consortium name="Lawrence Berkeley National Laboratory"/>
            <person name="Harder C.B."/>
            <person name="Miyauchi S."/>
            <person name="Viragh M."/>
            <person name="Kuo A."/>
            <person name="Thoen E."/>
            <person name="Andreopoulos B."/>
            <person name="Lu D."/>
            <person name="Skrede I."/>
            <person name="Drula E."/>
            <person name="Henrissat B."/>
            <person name="Morin E."/>
            <person name="Kohler A."/>
            <person name="Barry K."/>
            <person name="LaButti K."/>
            <person name="Morin E."/>
            <person name="Salamov A."/>
            <person name="Lipzen A."/>
            <person name="Mereny Z."/>
            <person name="Hegedus B."/>
            <person name="Baldrian P."/>
            <person name="Stursova M."/>
            <person name="Weitz H."/>
            <person name="Taylor A."/>
            <person name="Grigoriev I.V."/>
            <person name="Nagy L.G."/>
            <person name="Martin F."/>
            <person name="Kauserud H."/>
        </authorList>
    </citation>
    <scope>NUCLEOTIDE SEQUENCE</scope>
    <source>
        <strain evidence="5">9144</strain>
    </source>
</reference>
<dbReference type="PANTHER" id="PTHR35408">
    <property type="entry name" value="CHROMOSOME 15, WHOLE GENOME SHOTGUN SEQUENCE"/>
    <property type="match status" value="1"/>
</dbReference>
<sequence length="1578" mass="176070">MSDMSVAQLLAFLKEGGPQTATIPPTPPALPAGAERLPTDILVTACVQYTEDYGFNRNFYKYNPVNRTRSVHAPDAQWKQRAVKYLCSCILVDRANLATLSSNPTAYNASYEQRQFILNEFIPRRWILEEMASEMLAMVEFVRSNTRTASAVTTPMHTGQSRNRTVVDRVRQRDVGCRMTGVKRSPAIWTTEELDRWNRERPVMVPKLEVVHGLPFQMGETTYGLVKALTGIEFPIDEWNPDVPQNAFLAQPAVHSIFGEFRIWLDFTSNGIFIRGRDGPGTPFPSLSGVTNNRRQFCDRLNEFVDRELQPPHDPIIPDLDKKFFILHRFVGDIVWLSGGAEPASDDEEDDDEMEKVRLEDHFEDLDAKLRSPYMDLVPRMREGMFGSDVELVKFNEASLGLEFRVFPYENPALEPFETAVAGLNPQVAVTVRSAAVHASLADVSPDDKSIYIDANTRIQILDTMLLLPHAEKEQCAAFILLWHSRPTGLGPISTPGSAAGSVLSHSPFHLSFSPYENSAGEKVTKTHVKRNWYGKRIDRLDHDDGRPGRRGGPAGPPRGEAVCARVQRARGGPGVCIHWERAQDDTRMVARRVPHLLCVVRDVPAAVFFTLQLIQNLTMCIGPVAHFHENSKYYSAIKPRAAKAVDERLPHITIQMPVYKESLHAVLAPSIESLKKAMQTYARQGGTSTIFVNDDGLRLLPGPDRDERLAYYAHHNIGWVARPRHDDAKDGFKRAGRFKKASNMNYALALSLKMESHLERLVQAAGLAAPPAVGNGAGAADTRNGNGTGGVRQHAQGLPHRMSVTSGFGLDARSYAGARQYGLQYQNREGDDMAVINNAGSAFFNNAASFGEADGVVAGIGEDLEERALAMAIGEVFAEGGGRFRPWAANGKACRLGEYILIVDSDTVVPEDCLRDAAREMAECPTVGIIQHESDVMQVAHHYFENGIAYFTRRINRCISMACANGEVAPFMGHNAFLRWKALQDAAFVDPADGKEKIWSESNVSEDFDMALRLLLRGYIIRWATYFRGDFKEGVSLTVDDELNRWMKYAYGCSELLFHPLVQWWRRGPVTKQIHKFLWCKAAPMHYKISMMAYMFSYYGIAASVTIGVINYVLLGFQFPVDGFYRGSFEIWLACTIVFFGLGTIGYTLLEYRLGHKDLIHGFLVNVAWIPFFFFFFGGLSIPVSQAILAHMFSYNISWSATIKEVQRSNFFKEIPKIFKRFWFPLLVSIVIIAGMIVASTTLVPLEWRVTGDAWGVIFPLAVVAACHILFPYKVQIDLSMSPCALAIVGTPSLFSVIHTRRVENVVHASLGTRARVVVVLPDFTAFYGVLGPILGRAVPVRVHRPQTACVGRKVVGVSGVPKILRAAAGSRARRRAAPVRRGGAGRASSSFHSKARRPPGVTCGERRAGERRAGTQRHAKLNLLNRCWRAASSFHSKARRPPGVTCGERRAGEREVELVEPLLARGARAPVHIPSLFKVLKRNTRSEHTEEQRAVVLADECRIHNEERRPVALADDGPRQVWLGLVGRAEASRRRLAPSAAKRLERALQDPYTPKPILWGFVWNQAHYNRDILDPI</sequence>
<feature type="domain" description="DUF7928" evidence="4">
    <location>
        <begin position="403"/>
        <end position="480"/>
    </location>
</feature>
<feature type="transmembrane region" description="Helical" evidence="2">
    <location>
        <begin position="1255"/>
        <end position="1274"/>
    </location>
</feature>
<proteinExistence type="predicted"/>
<feature type="region of interest" description="Disordered" evidence="1">
    <location>
        <begin position="539"/>
        <end position="561"/>
    </location>
</feature>
<dbReference type="InterPro" id="IPR057688">
    <property type="entry name" value="DUF7928"/>
</dbReference>
<dbReference type="PANTHER" id="PTHR35408:SF3">
    <property type="entry name" value="GLYCOSYLTRANSFERASE 2-LIKE DOMAIN-CONTAINING PROTEIN"/>
    <property type="match status" value="1"/>
</dbReference>
<name>A0AAD6YL98_9AGAR</name>
<dbReference type="Pfam" id="PF25550">
    <property type="entry name" value="DUF7928"/>
    <property type="match status" value="1"/>
</dbReference>
<evidence type="ECO:0000259" key="4">
    <source>
        <dbReference type="Pfam" id="PF25550"/>
    </source>
</evidence>
<feature type="region of interest" description="Disordered" evidence="1">
    <location>
        <begin position="777"/>
        <end position="799"/>
    </location>
</feature>
<evidence type="ECO:0000313" key="6">
    <source>
        <dbReference type="Proteomes" id="UP001219525"/>
    </source>
</evidence>